<evidence type="ECO:0000313" key="2">
    <source>
        <dbReference type="EMBL" id="SDT95972.1"/>
    </source>
</evidence>
<dbReference type="OrthoDB" id="6194880at2"/>
<keyword evidence="1" id="KW-0812">Transmembrane</keyword>
<dbReference type="Proteomes" id="UP000243232">
    <property type="component" value="Chromosome I"/>
</dbReference>
<proteinExistence type="predicted"/>
<sequence length="240" mass="26396">MSAVLESSRTGLGQRLMRRRISALLAGLLAIGLLLFGGRLLLAGIADYQAEAFLDAWETTANEPDARAWDIAHAAAQRAINLYPVADGERLDRLGRIYSWKQFRQPFAAPAAQASRQAALDAYRASVSARPTWPDSWARLAHAKLYLQQFDDEFAHALTQAFALGPWRIAVNRELVQVGLIAWPHLSTDQRQATLESARRVAAFSPVEAQQLLQLAGQTGTLQQVCGVLDSEKPAVECQH</sequence>
<keyword evidence="1" id="KW-0472">Membrane</keyword>
<evidence type="ECO:0000256" key="1">
    <source>
        <dbReference type="SAM" id="Phobius"/>
    </source>
</evidence>
<evidence type="ECO:0000313" key="3">
    <source>
        <dbReference type="Proteomes" id="UP000243232"/>
    </source>
</evidence>
<name>A0A1H2ELC5_9PSED</name>
<feature type="transmembrane region" description="Helical" evidence="1">
    <location>
        <begin position="21"/>
        <end position="42"/>
    </location>
</feature>
<keyword evidence="3" id="KW-1185">Reference proteome</keyword>
<gene>
    <name evidence="2" type="ORF">SAMN05216296_0895</name>
</gene>
<organism evidence="2 3">
    <name type="scientific">Pseudomonas pohangensis</name>
    <dbReference type="NCBI Taxonomy" id="364197"/>
    <lineage>
        <taxon>Bacteria</taxon>
        <taxon>Pseudomonadati</taxon>
        <taxon>Pseudomonadota</taxon>
        <taxon>Gammaproteobacteria</taxon>
        <taxon>Pseudomonadales</taxon>
        <taxon>Pseudomonadaceae</taxon>
        <taxon>Pseudomonas</taxon>
    </lineage>
</organism>
<dbReference type="EMBL" id="LT629785">
    <property type="protein sequence ID" value="SDT95972.1"/>
    <property type="molecule type" value="Genomic_DNA"/>
</dbReference>
<dbReference type="STRING" id="364197.SAMN05216296_0895"/>
<reference evidence="3" key="1">
    <citation type="submission" date="2016-10" db="EMBL/GenBank/DDBJ databases">
        <authorList>
            <person name="Varghese N."/>
            <person name="Submissions S."/>
        </authorList>
    </citation>
    <scope>NUCLEOTIDE SEQUENCE [LARGE SCALE GENOMIC DNA]</scope>
    <source>
        <strain evidence="3">DSM 17875</strain>
    </source>
</reference>
<protein>
    <submittedName>
        <fullName evidence="2">Uncharacterized protein</fullName>
    </submittedName>
</protein>
<dbReference type="RefSeq" id="WP_090193281.1">
    <property type="nucleotide sequence ID" value="NZ_LT629785.1"/>
</dbReference>
<dbReference type="AlphaFoldDB" id="A0A1H2ELC5"/>
<keyword evidence="1" id="KW-1133">Transmembrane helix</keyword>
<accession>A0A1H2ELC5</accession>